<evidence type="ECO:0000313" key="13">
    <source>
        <dbReference type="EMBL" id="BCG46735.1"/>
    </source>
</evidence>
<organism evidence="13 14">
    <name type="scientific">Citrifermentans bremense</name>
    <dbReference type="NCBI Taxonomy" id="60035"/>
    <lineage>
        <taxon>Bacteria</taxon>
        <taxon>Pseudomonadati</taxon>
        <taxon>Thermodesulfobacteriota</taxon>
        <taxon>Desulfuromonadia</taxon>
        <taxon>Geobacterales</taxon>
        <taxon>Geobacteraceae</taxon>
        <taxon>Citrifermentans</taxon>
    </lineage>
</organism>
<proteinExistence type="inferred from homology"/>
<keyword evidence="6 11" id="KW-0865">Zymogen</keyword>
<evidence type="ECO:0000256" key="4">
    <source>
        <dbReference type="ARBA" id="ARBA00023098"/>
    </source>
</evidence>
<comment type="subcellular location">
    <subcellularLocation>
        <location evidence="11">Cell membrane</location>
        <topology evidence="11">Peripheral membrane protein</topology>
    </subcellularLocation>
</comment>
<feature type="site" description="Cleavage (non-hydrolytic); by autocatalysis" evidence="11">
    <location>
        <begin position="187"/>
        <end position="188"/>
    </location>
</feature>
<evidence type="ECO:0000256" key="5">
    <source>
        <dbReference type="ARBA" id="ARBA00023136"/>
    </source>
</evidence>
<comment type="PTM">
    <text evidence="11">Is synthesized initially as an inactive proenzyme. Formation of the active enzyme involves a self-maturation process in which the active site pyruvoyl group is generated from an internal serine residue via an autocatalytic post-translational modification. Two non-identical subunits are generated from the proenzyme in this reaction, and the pyruvate is formed at the N-terminus of the alpha chain, which is derived from the carboxyl end of the proenzyme. The post-translation cleavage follows an unusual pathway, termed non-hydrolytic serinolysis, in which the side chain hydroxyl group of the serine supplies its oxygen atom to form the C-terminus of the beta chain, while the remainder of the serine residue undergoes an oxidative deamination to produce ammonia and the pyruvoyl prosthetic group on the alpha chain.</text>
</comment>
<comment type="catalytic activity">
    <reaction evidence="11">
        <text>a 1,2-diacyl-sn-glycero-3-phospho-L-serine + H(+) = a 1,2-diacyl-sn-glycero-3-phosphoethanolamine + CO2</text>
        <dbReference type="Rhea" id="RHEA:20828"/>
        <dbReference type="ChEBI" id="CHEBI:15378"/>
        <dbReference type="ChEBI" id="CHEBI:16526"/>
        <dbReference type="ChEBI" id="CHEBI:57262"/>
        <dbReference type="ChEBI" id="CHEBI:64612"/>
        <dbReference type="EC" id="4.1.1.65"/>
    </reaction>
</comment>
<protein>
    <recommendedName>
        <fullName evidence="11">Phosphatidylserine decarboxylase proenzyme</fullName>
        <ecNumber evidence="11">4.1.1.65</ecNumber>
    </recommendedName>
    <component>
        <recommendedName>
            <fullName evidence="11">Phosphatidylserine decarboxylase alpha chain</fullName>
        </recommendedName>
    </component>
    <component>
        <recommendedName>
            <fullName evidence="11">Phosphatidylserine decarboxylase beta chain</fullName>
        </recommendedName>
    </component>
</protein>
<dbReference type="NCBIfam" id="NF003678">
    <property type="entry name" value="PRK05305.1-2"/>
    <property type="match status" value="1"/>
</dbReference>
<evidence type="ECO:0000256" key="9">
    <source>
        <dbReference type="ARBA" id="ARBA00023264"/>
    </source>
</evidence>
<keyword evidence="2 11" id="KW-0444">Lipid biosynthesis</keyword>
<dbReference type="GO" id="GO:0004609">
    <property type="term" value="F:phosphatidylserine decarboxylase activity"/>
    <property type="evidence" value="ECO:0007669"/>
    <property type="project" value="UniProtKB-UniRule"/>
</dbReference>
<evidence type="ECO:0000256" key="1">
    <source>
        <dbReference type="ARBA" id="ARBA00022475"/>
    </source>
</evidence>
<accession>A0A6S6M5U4</accession>
<comment type="cofactor">
    <cofactor evidence="11">
        <name>pyruvate</name>
        <dbReference type="ChEBI" id="CHEBI:15361"/>
    </cofactor>
    <text evidence="11">Binds 1 pyruvoyl group covalently per subunit.</text>
</comment>
<keyword evidence="1 11" id="KW-1003">Cell membrane</keyword>
<keyword evidence="10 11" id="KW-0670">Pyruvate</keyword>
<evidence type="ECO:0000256" key="8">
    <source>
        <dbReference type="ARBA" id="ARBA00023239"/>
    </source>
</evidence>
<comment type="function">
    <text evidence="11">Catalyzes the formation of phosphatidylethanolamine (PtdEtn) from phosphatidylserine (PtdSer).</text>
</comment>
<keyword evidence="14" id="KW-1185">Reference proteome</keyword>
<comment type="subunit">
    <text evidence="11">Heterodimer of a large membrane-associated beta subunit and a small pyruvoyl-containing alpha subunit.</text>
</comment>
<keyword evidence="8 11" id="KW-0456">Lyase</keyword>
<keyword evidence="3 11" id="KW-0210">Decarboxylase</keyword>
<feature type="active site" description="Schiff-base intermediate with substrate; via pyruvic acid" evidence="11">
    <location>
        <position position="188"/>
    </location>
</feature>
<keyword evidence="4 11" id="KW-0443">Lipid metabolism</keyword>
<evidence type="ECO:0000256" key="2">
    <source>
        <dbReference type="ARBA" id="ARBA00022516"/>
    </source>
</evidence>
<evidence type="ECO:0000256" key="11">
    <source>
        <dbReference type="HAMAP-Rule" id="MF_00664"/>
    </source>
</evidence>
<dbReference type="UniPathway" id="UPA00558">
    <property type="reaction ID" value="UER00616"/>
</dbReference>
<comment type="pathway">
    <text evidence="11">Phospholipid metabolism; phosphatidylethanolamine biosynthesis; phosphatidylethanolamine from CDP-diacylglycerol: step 2/2.</text>
</comment>
<keyword evidence="7 11" id="KW-0594">Phospholipid biosynthesis</keyword>
<feature type="modified residue" description="Pyruvic acid (Ser); by autocatalysis" evidence="11">
    <location>
        <position position="188"/>
    </location>
</feature>
<reference evidence="13 14" key="1">
    <citation type="submission" date="2020-06" db="EMBL/GenBank/DDBJ databases">
        <title>Interaction of electrochemicaly active bacteria, Geobacter bremensis R4 on different carbon anode.</title>
        <authorList>
            <person name="Meng L."/>
            <person name="Yoshida N."/>
        </authorList>
    </citation>
    <scope>NUCLEOTIDE SEQUENCE [LARGE SCALE GENOMIC DNA]</scope>
    <source>
        <strain evidence="13 14">R4</strain>
    </source>
</reference>
<feature type="chain" id="PRO_5028545369" description="Phosphatidylserine decarboxylase beta chain" evidence="11">
    <location>
        <begin position="1"/>
        <end position="187"/>
    </location>
</feature>
<dbReference type="Proteomes" id="UP000515472">
    <property type="component" value="Chromosome"/>
</dbReference>
<dbReference type="HAMAP" id="MF_00664">
    <property type="entry name" value="PS_decarb_PSD_A"/>
    <property type="match status" value="1"/>
</dbReference>
<comment type="similarity">
    <text evidence="11">Belongs to the phosphatidylserine decarboxylase family. PSD-A subfamily.</text>
</comment>
<evidence type="ECO:0000313" key="14">
    <source>
        <dbReference type="Proteomes" id="UP000515472"/>
    </source>
</evidence>
<dbReference type="EMBL" id="AP023213">
    <property type="protein sequence ID" value="BCG46735.1"/>
    <property type="molecule type" value="Genomic_DNA"/>
</dbReference>
<keyword evidence="9 11" id="KW-1208">Phospholipid metabolism</keyword>
<keyword evidence="5 11" id="KW-0472">Membrane</keyword>
<evidence type="ECO:0000256" key="6">
    <source>
        <dbReference type="ARBA" id="ARBA00023145"/>
    </source>
</evidence>
<dbReference type="NCBIfam" id="NF003685">
    <property type="entry name" value="PRK05305.2-5"/>
    <property type="match status" value="1"/>
</dbReference>
<dbReference type="PANTHER" id="PTHR35809:SF1">
    <property type="entry name" value="ARCHAETIDYLSERINE DECARBOXYLASE PROENZYME-RELATED"/>
    <property type="match status" value="1"/>
</dbReference>
<feature type="transmembrane region" description="Helical" evidence="12">
    <location>
        <begin position="35"/>
        <end position="55"/>
    </location>
</feature>
<dbReference type="PANTHER" id="PTHR35809">
    <property type="entry name" value="ARCHAETIDYLSERINE DECARBOXYLASE PROENZYME-RELATED"/>
    <property type="match status" value="1"/>
</dbReference>
<sequence>MRNTDTPVAVEGYPFIAGFAVTTLLLALLGQFLHWGFFIPATLFFVLTVFTVFFFRNPERTTPGDDNTVVAPADGEVIFLGKVIEPHTNGEFEKISIFMSVFNVHVNRAPISGKVVDGFYTKGKFFDVRDERASFENEQQGLVLETASGLRMVVVQVAGLIARRIVCYAKTGDLLTRGRRYGLIRFGSRLDIYLPLGTRIDVVMGQKTVAGETVLGILP</sequence>
<evidence type="ECO:0000256" key="7">
    <source>
        <dbReference type="ARBA" id="ARBA00023209"/>
    </source>
</evidence>
<keyword evidence="12" id="KW-1133">Transmembrane helix</keyword>
<name>A0A6S6M5U4_9BACT</name>
<dbReference type="KEGG" id="gbn:GEOBRER4_14850"/>
<dbReference type="InterPro" id="IPR033175">
    <property type="entry name" value="PSD-A"/>
</dbReference>
<evidence type="ECO:0000256" key="10">
    <source>
        <dbReference type="ARBA" id="ARBA00023317"/>
    </source>
</evidence>
<dbReference type="GO" id="GO:0006646">
    <property type="term" value="P:phosphatidylethanolamine biosynthetic process"/>
    <property type="evidence" value="ECO:0007669"/>
    <property type="project" value="UniProtKB-UniRule"/>
</dbReference>
<evidence type="ECO:0000256" key="12">
    <source>
        <dbReference type="SAM" id="Phobius"/>
    </source>
</evidence>
<dbReference type="RefSeq" id="WP_085813136.1">
    <property type="nucleotide sequence ID" value="NZ_AP023213.1"/>
</dbReference>
<dbReference type="GO" id="GO:0005886">
    <property type="term" value="C:plasma membrane"/>
    <property type="evidence" value="ECO:0007669"/>
    <property type="project" value="UniProtKB-SubCell"/>
</dbReference>
<dbReference type="EC" id="4.1.1.65" evidence="11"/>
<feature type="chain" id="PRO_5028545368" description="Phosphatidylserine decarboxylase alpha chain" evidence="11">
    <location>
        <begin position="188"/>
        <end position="219"/>
    </location>
</feature>
<dbReference type="InterPro" id="IPR003817">
    <property type="entry name" value="PS_Dcarbxylase"/>
</dbReference>
<keyword evidence="12" id="KW-0812">Transmembrane</keyword>
<feature type="transmembrane region" description="Helical" evidence="12">
    <location>
        <begin position="12"/>
        <end position="29"/>
    </location>
</feature>
<gene>
    <name evidence="11" type="primary">psd</name>
    <name evidence="13" type="ORF">GEOBRER4_n1544</name>
</gene>
<dbReference type="AlphaFoldDB" id="A0A6S6M5U4"/>
<dbReference type="Pfam" id="PF02666">
    <property type="entry name" value="PS_Dcarbxylase"/>
    <property type="match status" value="1"/>
</dbReference>
<evidence type="ECO:0000256" key="3">
    <source>
        <dbReference type="ARBA" id="ARBA00022793"/>
    </source>
</evidence>